<reference evidence="2 3" key="1">
    <citation type="submission" date="2017-06" db="EMBL/GenBank/DDBJ databases">
        <authorList>
            <person name="Kim H.J."/>
            <person name="Triplett B.A."/>
        </authorList>
    </citation>
    <scope>NUCLEOTIDE SEQUENCE [LARGE SCALE GENOMIC DNA]</scope>
    <source>
        <strain evidence="2 3">DSM 29052</strain>
    </source>
</reference>
<dbReference type="PANTHER" id="PTHR43240">
    <property type="entry name" value="1,4-DIHYDROXY-2-NAPHTHOYL-COA THIOESTERASE 1"/>
    <property type="match status" value="1"/>
</dbReference>
<dbReference type="Gene3D" id="3.10.129.10">
    <property type="entry name" value="Hotdog Thioesterase"/>
    <property type="match status" value="1"/>
</dbReference>
<dbReference type="RefSeq" id="WP_089269092.1">
    <property type="nucleotide sequence ID" value="NZ_FZNN01000002.1"/>
</dbReference>
<dbReference type="Proteomes" id="UP000198417">
    <property type="component" value="Unassembled WGS sequence"/>
</dbReference>
<dbReference type="AlphaFoldDB" id="A0A238VGT7"/>
<name>A0A238VGT7_9RHOB</name>
<evidence type="ECO:0000259" key="1">
    <source>
        <dbReference type="Pfam" id="PF03061"/>
    </source>
</evidence>
<dbReference type="Pfam" id="PF03061">
    <property type="entry name" value="4HBT"/>
    <property type="match status" value="1"/>
</dbReference>
<proteinExistence type="predicted"/>
<dbReference type="InterPro" id="IPR029069">
    <property type="entry name" value="HotDog_dom_sf"/>
</dbReference>
<keyword evidence="3" id="KW-1185">Reference proteome</keyword>
<dbReference type="SUPFAM" id="SSF54637">
    <property type="entry name" value="Thioesterase/thiol ester dehydrase-isomerase"/>
    <property type="match status" value="1"/>
</dbReference>
<dbReference type="EMBL" id="FZNN01000002">
    <property type="protein sequence ID" value="SNR33287.1"/>
    <property type="molecule type" value="Genomic_DNA"/>
</dbReference>
<dbReference type="CDD" id="cd03443">
    <property type="entry name" value="PaaI_thioesterase"/>
    <property type="match status" value="1"/>
</dbReference>
<feature type="domain" description="Thioesterase" evidence="1">
    <location>
        <begin position="51"/>
        <end position="125"/>
    </location>
</feature>
<accession>A0A238VGT7</accession>
<evidence type="ECO:0000313" key="2">
    <source>
        <dbReference type="EMBL" id="SNR33287.1"/>
    </source>
</evidence>
<evidence type="ECO:0000313" key="3">
    <source>
        <dbReference type="Proteomes" id="UP000198417"/>
    </source>
</evidence>
<dbReference type="InterPro" id="IPR006683">
    <property type="entry name" value="Thioestr_dom"/>
</dbReference>
<dbReference type="OrthoDB" id="3477511at2"/>
<dbReference type="GO" id="GO:0016790">
    <property type="term" value="F:thiolester hydrolase activity"/>
    <property type="evidence" value="ECO:0007669"/>
    <property type="project" value="UniProtKB-ARBA"/>
</dbReference>
<sequence length="143" mass="15631">MTQPDTSPADWRELKIDGFLGLIGPLLRSTRPEARNLYGLQTNDTHRNPIGIIHGGVLTSLLDQVIAMEAWYAADRRPSVTVQMDTRFLDSAKAGDFLEARASIRHATRSLMFVDADITCGDKQVANATAVMKISKTAGTSND</sequence>
<gene>
    <name evidence="2" type="ORF">SAMN06265370_102114</name>
</gene>
<protein>
    <submittedName>
        <fullName evidence="2">Uncharacterized domain 1-containing protein</fullName>
    </submittedName>
</protein>
<dbReference type="PANTHER" id="PTHR43240:SF20">
    <property type="entry name" value="MEDIUM_LONG-CHAIN ACYL-COA THIOESTERASE YIGI"/>
    <property type="match status" value="1"/>
</dbReference>
<organism evidence="2 3">
    <name type="scientific">Puniceibacterium sediminis</name>
    <dbReference type="NCBI Taxonomy" id="1608407"/>
    <lineage>
        <taxon>Bacteria</taxon>
        <taxon>Pseudomonadati</taxon>
        <taxon>Pseudomonadota</taxon>
        <taxon>Alphaproteobacteria</taxon>
        <taxon>Rhodobacterales</taxon>
        <taxon>Paracoccaceae</taxon>
        <taxon>Puniceibacterium</taxon>
    </lineage>
</organism>